<keyword evidence="1" id="KW-0805">Transcription regulation</keyword>
<dbReference type="EMBL" id="PYGE01000011">
    <property type="protein sequence ID" value="PSL02046.1"/>
    <property type="molecule type" value="Genomic_DNA"/>
</dbReference>
<dbReference type="InterPro" id="IPR001647">
    <property type="entry name" value="HTH_TetR"/>
</dbReference>
<dbReference type="PANTHER" id="PTHR47506">
    <property type="entry name" value="TRANSCRIPTIONAL REGULATORY PROTEIN"/>
    <property type="match status" value="1"/>
</dbReference>
<evidence type="ECO:0000256" key="2">
    <source>
        <dbReference type="ARBA" id="ARBA00023125"/>
    </source>
</evidence>
<dbReference type="Gene3D" id="1.10.357.10">
    <property type="entry name" value="Tetracycline Repressor, domain 2"/>
    <property type="match status" value="1"/>
</dbReference>
<dbReference type="OrthoDB" id="7186128at2"/>
<evidence type="ECO:0000259" key="5">
    <source>
        <dbReference type="PROSITE" id="PS50977"/>
    </source>
</evidence>
<evidence type="ECO:0000313" key="7">
    <source>
        <dbReference type="Proteomes" id="UP000243528"/>
    </source>
</evidence>
<keyword evidence="7" id="KW-1185">Reference proteome</keyword>
<keyword evidence="2 4" id="KW-0238">DNA-binding</keyword>
<proteinExistence type="predicted"/>
<dbReference type="Proteomes" id="UP000243528">
    <property type="component" value="Unassembled WGS sequence"/>
</dbReference>
<evidence type="ECO:0000256" key="3">
    <source>
        <dbReference type="ARBA" id="ARBA00023163"/>
    </source>
</evidence>
<dbReference type="InterPro" id="IPR011075">
    <property type="entry name" value="TetR_C"/>
</dbReference>
<dbReference type="Pfam" id="PF00440">
    <property type="entry name" value="TetR_N"/>
    <property type="match status" value="1"/>
</dbReference>
<dbReference type="RefSeq" id="WP_106538071.1">
    <property type="nucleotide sequence ID" value="NZ_PYGE01000011.1"/>
</dbReference>
<reference evidence="6 7" key="1">
    <citation type="submission" date="2018-03" db="EMBL/GenBank/DDBJ databases">
        <title>Genomic Encyclopedia of Archaeal and Bacterial Type Strains, Phase II (KMG-II): from individual species to whole genera.</title>
        <authorList>
            <person name="Goeker M."/>
        </authorList>
    </citation>
    <scope>NUCLEOTIDE SEQUENCE [LARGE SCALE GENOMIC DNA]</scope>
    <source>
        <strain evidence="6 7">DSM 45211</strain>
    </source>
</reference>
<dbReference type="InterPro" id="IPR009057">
    <property type="entry name" value="Homeodomain-like_sf"/>
</dbReference>
<dbReference type="PANTHER" id="PTHR47506:SF1">
    <property type="entry name" value="HTH-TYPE TRANSCRIPTIONAL REGULATOR YJDC"/>
    <property type="match status" value="1"/>
</dbReference>
<dbReference type="SUPFAM" id="SSF46689">
    <property type="entry name" value="Homeodomain-like"/>
    <property type="match status" value="1"/>
</dbReference>
<evidence type="ECO:0000256" key="1">
    <source>
        <dbReference type="ARBA" id="ARBA00023015"/>
    </source>
</evidence>
<protein>
    <submittedName>
        <fullName evidence="6">TetR family transcriptional regulator</fullName>
    </submittedName>
</protein>
<dbReference type="Pfam" id="PF16925">
    <property type="entry name" value="TetR_C_13"/>
    <property type="match status" value="1"/>
</dbReference>
<evidence type="ECO:0000313" key="6">
    <source>
        <dbReference type="EMBL" id="PSL02046.1"/>
    </source>
</evidence>
<dbReference type="SUPFAM" id="SSF48498">
    <property type="entry name" value="Tetracyclin repressor-like, C-terminal domain"/>
    <property type="match status" value="1"/>
</dbReference>
<name>A0A2P8DXV5_9ACTN</name>
<gene>
    <name evidence="6" type="ORF">CLV30_1111</name>
</gene>
<evidence type="ECO:0000256" key="4">
    <source>
        <dbReference type="PROSITE-ProRule" id="PRU00335"/>
    </source>
</evidence>
<dbReference type="PRINTS" id="PR00455">
    <property type="entry name" value="HTHTETR"/>
</dbReference>
<dbReference type="PROSITE" id="PS50977">
    <property type="entry name" value="HTH_TETR_2"/>
    <property type="match status" value="1"/>
</dbReference>
<keyword evidence="3" id="KW-0804">Transcription</keyword>
<dbReference type="AlphaFoldDB" id="A0A2P8DXV5"/>
<feature type="DNA-binding region" description="H-T-H motif" evidence="4">
    <location>
        <begin position="26"/>
        <end position="45"/>
    </location>
</feature>
<sequence length="191" mass="21008">MAVRARERLLAAARELFYAEGIRGVGVERLLDESGVGRASFYRHFSSKDELVAAMLAEYDHEYRSWLRTRVAELGNEPLAVFDAGAERAEQNRFRGCAFLNTLAEMPDPDDPVRDLVAGHKRAVTSYLAELLRSRGVDAPDDVAARWMMLFDGAVVTAGYEGDTAPFRTARAIAANDIPAGEARLETSPST</sequence>
<dbReference type="InterPro" id="IPR036271">
    <property type="entry name" value="Tet_transcr_reg_TetR-rel_C_sf"/>
</dbReference>
<organism evidence="6 7">
    <name type="scientific">Haloactinopolyspora alba</name>
    <dbReference type="NCBI Taxonomy" id="648780"/>
    <lineage>
        <taxon>Bacteria</taxon>
        <taxon>Bacillati</taxon>
        <taxon>Actinomycetota</taxon>
        <taxon>Actinomycetes</taxon>
        <taxon>Jiangellales</taxon>
        <taxon>Jiangellaceae</taxon>
        <taxon>Haloactinopolyspora</taxon>
    </lineage>
</organism>
<comment type="caution">
    <text evidence="6">The sequence shown here is derived from an EMBL/GenBank/DDBJ whole genome shotgun (WGS) entry which is preliminary data.</text>
</comment>
<feature type="domain" description="HTH tetR-type" evidence="5">
    <location>
        <begin position="3"/>
        <end position="63"/>
    </location>
</feature>
<accession>A0A2P8DXV5</accession>
<dbReference type="GO" id="GO:0003677">
    <property type="term" value="F:DNA binding"/>
    <property type="evidence" value="ECO:0007669"/>
    <property type="project" value="UniProtKB-UniRule"/>
</dbReference>